<reference evidence="1 2" key="1">
    <citation type="submission" date="2020-10" db="EMBL/GenBank/DDBJ databases">
        <authorList>
            <person name="Kazantseva O.A."/>
            <person name="Piligrimova E.G."/>
            <person name="Shadrin A.M."/>
        </authorList>
    </citation>
    <scope>NUCLEOTIDE SEQUENCE [LARGE SCALE GENOMIC DNA]</scope>
</reference>
<proteinExistence type="predicted"/>
<accession>A0A7U3NKM9</accession>
<gene>
    <name evidence="1" type="ORF">Kirov_243</name>
</gene>
<sequence>MTNTFEEAVEMLEDGMEVTLEINGYSYDIAPADSFIGGDGMDGYISEVLGNRTYDSAEHVLRESIKFLEENGGKVEITF</sequence>
<name>A0A7U3NKM9_9CAUD</name>
<evidence type="ECO:0000313" key="1">
    <source>
        <dbReference type="EMBL" id="QOV08442.1"/>
    </source>
</evidence>
<keyword evidence="2" id="KW-1185">Reference proteome</keyword>
<dbReference type="EMBL" id="MW084976">
    <property type="protein sequence ID" value="QOV08442.1"/>
    <property type="molecule type" value="Genomic_DNA"/>
</dbReference>
<protein>
    <submittedName>
        <fullName evidence="1">Uncharacterized protein</fullName>
    </submittedName>
</protein>
<dbReference type="Proteomes" id="UP000594029">
    <property type="component" value="Segment"/>
</dbReference>
<organism evidence="1 2">
    <name type="scientific">Bacillus phage Kirov</name>
    <dbReference type="NCBI Taxonomy" id="2783539"/>
    <lineage>
        <taxon>Viruses</taxon>
        <taxon>Duplodnaviria</taxon>
        <taxon>Heunggongvirae</taxon>
        <taxon>Uroviricota</taxon>
        <taxon>Caudoviricetes</taxon>
        <taxon>Andregratiavirinae</taxon>
        <taxon>Kirovvirus</taxon>
        <taxon>Kirovvirus kirov</taxon>
    </lineage>
</organism>
<evidence type="ECO:0000313" key="2">
    <source>
        <dbReference type="Proteomes" id="UP000594029"/>
    </source>
</evidence>